<keyword evidence="3 9" id="KW-0479">Metal-binding</keyword>
<proteinExistence type="inferred from homology"/>
<feature type="binding site" evidence="9">
    <location>
        <position position="130"/>
    </location>
    <ligand>
        <name>NAD(+)</name>
        <dbReference type="ChEBI" id="CHEBI:57540"/>
    </ligand>
</feature>
<comment type="pathway">
    <text evidence="9">Metabolic intermediate biosynthesis; chorismate biosynthesis; chorismate from D-erythrose 4-phosphate and phosphoenolpyruvate: step 2/7.</text>
</comment>
<comment type="subcellular location">
    <subcellularLocation>
        <location evidence="9">Cytoplasm</location>
    </subcellularLocation>
</comment>
<dbReference type="PANTHER" id="PTHR43622">
    <property type="entry name" value="3-DEHYDROQUINATE SYNTHASE"/>
    <property type="match status" value="1"/>
</dbReference>
<dbReference type="HAMAP" id="MF_00110">
    <property type="entry name" value="DHQ_synthase"/>
    <property type="match status" value="1"/>
</dbReference>
<evidence type="ECO:0000256" key="2">
    <source>
        <dbReference type="ARBA" id="ARBA00003485"/>
    </source>
</evidence>
<keyword evidence="9" id="KW-0057">Aromatic amino acid biosynthesis</keyword>
<evidence type="ECO:0000313" key="13">
    <source>
        <dbReference type="EMBL" id="RAJ00273.1"/>
    </source>
</evidence>
<evidence type="ECO:0000256" key="3">
    <source>
        <dbReference type="ARBA" id="ARBA00022723"/>
    </source>
</evidence>
<comment type="caution">
    <text evidence="9">Lacks conserved residue(s) required for the propagation of feature annotation.</text>
</comment>
<dbReference type="Proteomes" id="UP000249547">
    <property type="component" value="Unassembled WGS sequence"/>
</dbReference>
<comment type="cofactor">
    <cofactor evidence="1 9">
        <name>NAD(+)</name>
        <dbReference type="ChEBI" id="CHEBI:57540"/>
    </cofactor>
</comment>
<dbReference type="AlphaFoldDB" id="A0A327QAN2"/>
<keyword evidence="7 9" id="KW-0456">Lyase</keyword>
<feature type="binding site" evidence="9">
    <location>
        <position position="139"/>
    </location>
    <ligand>
        <name>NAD(+)</name>
        <dbReference type="ChEBI" id="CHEBI:57540"/>
    </ligand>
</feature>
<dbReference type="PIRSF" id="PIRSF001455">
    <property type="entry name" value="DHQ_synth"/>
    <property type="match status" value="1"/>
</dbReference>
<evidence type="ECO:0000256" key="9">
    <source>
        <dbReference type="HAMAP-Rule" id="MF_00110"/>
    </source>
</evidence>
<evidence type="ECO:0000259" key="12">
    <source>
        <dbReference type="Pfam" id="PF24621"/>
    </source>
</evidence>
<sequence>MKTLAFQFQNTESTYYLGESLANLGKYVDKDRSVIIIDENVDQYHGHLLEGWRKLVIPDGEQHKSMDVLEQIVDGLIELEADRKTMLIGIGGGVISDITGFVASVYMRGIPFGFVPTTLLSQVDASIGGKNGVNHGKHKNMLGTTNQPSFILFDYNLPSTMPAEEWHNGFAEIIKYACIQDAELFTYLEENKDRALNRDVDVLEYLVEKSVTIKANIVVEDEFETGKRRWLNYGHTLGHAVEKIESIAHGKAVAIGMVAAAKFSEKLTNLPQADTNRLIRLINDYRLPVTFASNKEEVFDIFKLDKKREKNVINFVLLEGIGHAVTHPVPLETLKQMLEEL</sequence>
<feature type="binding site" evidence="9">
    <location>
        <begin position="117"/>
        <end position="118"/>
    </location>
    <ligand>
        <name>NAD(+)</name>
        <dbReference type="ChEBI" id="CHEBI:57540"/>
    </ligand>
</feature>
<protein>
    <recommendedName>
        <fullName evidence="9 10">3-dehydroquinate synthase</fullName>
        <shortName evidence="9">DHQS</shortName>
        <ecNumber evidence="9 10">4.2.3.4</ecNumber>
    </recommendedName>
</protein>
<dbReference type="EMBL" id="QLLL01000008">
    <property type="protein sequence ID" value="RAJ00273.1"/>
    <property type="molecule type" value="Genomic_DNA"/>
</dbReference>
<evidence type="ECO:0000256" key="8">
    <source>
        <dbReference type="ARBA" id="ARBA00023285"/>
    </source>
</evidence>
<evidence type="ECO:0000256" key="7">
    <source>
        <dbReference type="ARBA" id="ARBA00023239"/>
    </source>
</evidence>
<dbReference type="GO" id="GO:0005737">
    <property type="term" value="C:cytoplasm"/>
    <property type="evidence" value="ECO:0007669"/>
    <property type="project" value="UniProtKB-SubCell"/>
</dbReference>
<feature type="binding site" evidence="9">
    <location>
        <position position="249"/>
    </location>
    <ligand>
        <name>Zn(2+)</name>
        <dbReference type="ChEBI" id="CHEBI:29105"/>
    </ligand>
</feature>
<feature type="binding site" evidence="9">
    <location>
        <position position="235"/>
    </location>
    <ligand>
        <name>Zn(2+)</name>
        <dbReference type="ChEBI" id="CHEBI:29105"/>
    </ligand>
</feature>
<feature type="binding site" evidence="9">
    <location>
        <begin position="59"/>
        <end position="64"/>
    </location>
    <ligand>
        <name>NAD(+)</name>
        <dbReference type="ChEBI" id="CHEBI:57540"/>
    </ligand>
</feature>
<keyword evidence="9" id="KW-0028">Amino-acid biosynthesis</keyword>
<keyword evidence="8 9" id="KW-0170">Cobalt</keyword>
<comment type="catalytic activity">
    <reaction evidence="9">
        <text>7-phospho-2-dehydro-3-deoxy-D-arabino-heptonate = 3-dehydroquinate + phosphate</text>
        <dbReference type="Rhea" id="RHEA:21968"/>
        <dbReference type="ChEBI" id="CHEBI:32364"/>
        <dbReference type="ChEBI" id="CHEBI:43474"/>
        <dbReference type="ChEBI" id="CHEBI:58394"/>
        <dbReference type="EC" id="4.2.3.4"/>
    </reaction>
</comment>
<dbReference type="EC" id="4.2.3.4" evidence="9 10"/>
<evidence type="ECO:0000259" key="11">
    <source>
        <dbReference type="Pfam" id="PF01761"/>
    </source>
</evidence>
<gene>
    <name evidence="9" type="primary">aroB</name>
    <name evidence="13" type="ORF">LX64_03975</name>
</gene>
<dbReference type="GO" id="GO:0009423">
    <property type="term" value="P:chorismate biosynthetic process"/>
    <property type="evidence" value="ECO:0007669"/>
    <property type="project" value="UniProtKB-UniRule"/>
</dbReference>
<keyword evidence="5 9" id="KW-0862">Zinc</keyword>
<comment type="function">
    <text evidence="2 9">Catalyzes the conversion of 3-deoxy-D-arabino-heptulosonate 7-phosphate (DAHP) to dehydroquinate (DHQ).</text>
</comment>
<keyword evidence="4 9" id="KW-0547">Nucleotide-binding</keyword>
<evidence type="ECO:0000256" key="6">
    <source>
        <dbReference type="ARBA" id="ARBA00023027"/>
    </source>
</evidence>
<evidence type="ECO:0000313" key="14">
    <source>
        <dbReference type="Proteomes" id="UP000249547"/>
    </source>
</evidence>
<name>A0A327QAN2_9BACT</name>
<feature type="binding site" evidence="9">
    <location>
        <position position="172"/>
    </location>
    <ligand>
        <name>Zn(2+)</name>
        <dbReference type="ChEBI" id="CHEBI:29105"/>
    </ligand>
</feature>
<evidence type="ECO:0000256" key="4">
    <source>
        <dbReference type="ARBA" id="ARBA00022741"/>
    </source>
</evidence>
<dbReference type="GO" id="GO:0009073">
    <property type="term" value="P:aromatic amino acid family biosynthetic process"/>
    <property type="evidence" value="ECO:0007669"/>
    <property type="project" value="UniProtKB-KW"/>
</dbReference>
<dbReference type="GO" id="GO:0046872">
    <property type="term" value="F:metal ion binding"/>
    <property type="evidence" value="ECO:0007669"/>
    <property type="project" value="UniProtKB-KW"/>
</dbReference>
<dbReference type="InterPro" id="IPR056179">
    <property type="entry name" value="DHQS_C"/>
</dbReference>
<evidence type="ECO:0000256" key="5">
    <source>
        <dbReference type="ARBA" id="ARBA00022833"/>
    </source>
</evidence>
<comment type="caution">
    <text evidence="13">The sequence shown here is derived from an EMBL/GenBank/DDBJ whole genome shotgun (WGS) entry which is preliminary data.</text>
</comment>
<dbReference type="Pfam" id="PF01761">
    <property type="entry name" value="DHQ_synthase"/>
    <property type="match status" value="1"/>
</dbReference>
<dbReference type="Gene3D" id="3.40.50.1970">
    <property type="match status" value="1"/>
</dbReference>
<dbReference type="GO" id="GO:0000166">
    <property type="term" value="F:nucleotide binding"/>
    <property type="evidence" value="ECO:0007669"/>
    <property type="project" value="UniProtKB-KW"/>
</dbReference>
<organism evidence="13 14">
    <name type="scientific">Chitinophaga skermanii</name>
    <dbReference type="NCBI Taxonomy" id="331697"/>
    <lineage>
        <taxon>Bacteria</taxon>
        <taxon>Pseudomonadati</taxon>
        <taxon>Bacteroidota</taxon>
        <taxon>Chitinophagia</taxon>
        <taxon>Chitinophagales</taxon>
        <taxon>Chitinophagaceae</taxon>
        <taxon>Chitinophaga</taxon>
    </lineage>
</organism>
<dbReference type="GO" id="GO:0008652">
    <property type="term" value="P:amino acid biosynthetic process"/>
    <property type="evidence" value="ECO:0007669"/>
    <property type="project" value="UniProtKB-KW"/>
</dbReference>
<feature type="domain" description="3-dehydroquinate synthase N-terminal" evidence="11">
    <location>
        <begin position="55"/>
        <end position="167"/>
    </location>
</feature>
<dbReference type="InterPro" id="IPR030960">
    <property type="entry name" value="DHQS/DOIS_N"/>
</dbReference>
<dbReference type="InterPro" id="IPR016037">
    <property type="entry name" value="DHQ_synth_AroB"/>
</dbReference>
<feature type="domain" description="3-dehydroquinate synthase C-terminal" evidence="12">
    <location>
        <begin position="169"/>
        <end position="307"/>
    </location>
</feature>
<dbReference type="Pfam" id="PF24621">
    <property type="entry name" value="DHQS_C"/>
    <property type="match status" value="1"/>
</dbReference>
<dbReference type="RefSeq" id="WP_111599400.1">
    <property type="nucleotide sequence ID" value="NZ_QLLL01000008.1"/>
</dbReference>
<feature type="binding site" evidence="9">
    <location>
        <begin position="93"/>
        <end position="97"/>
    </location>
    <ligand>
        <name>NAD(+)</name>
        <dbReference type="ChEBI" id="CHEBI:57540"/>
    </ligand>
</feature>
<comment type="similarity">
    <text evidence="9">Belongs to the sugar phosphate cyclases superfamily. Dehydroquinate synthase family.</text>
</comment>
<dbReference type="PANTHER" id="PTHR43622:SF1">
    <property type="entry name" value="3-DEHYDROQUINATE SYNTHASE"/>
    <property type="match status" value="1"/>
</dbReference>
<keyword evidence="14" id="KW-1185">Reference proteome</keyword>
<evidence type="ECO:0000256" key="1">
    <source>
        <dbReference type="ARBA" id="ARBA00001911"/>
    </source>
</evidence>
<dbReference type="UniPathway" id="UPA00053">
    <property type="reaction ID" value="UER00085"/>
</dbReference>
<dbReference type="OrthoDB" id="9806583at2"/>
<dbReference type="InterPro" id="IPR030963">
    <property type="entry name" value="DHQ_synth_fam"/>
</dbReference>
<keyword evidence="9" id="KW-0963">Cytoplasm</keyword>
<comment type="cofactor">
    <cofactor evidence="9">
        <name>Co(2+)</name>
        <dbReference type="ChEBI" id="CHEBI:48828"/>
    </cofactor>
    <cofactor evidence="9">
        <name>Zn(2+)</name>
        <dbReference type="ChEBI" id="CHEBI:29105"/>
    </cofactor>
    <text evidence="9">Binds 1 divalent metal cation per subunit. Can use either Co(2+) or Zn(2+).</text>
</comment>
<dbReference type="Gene3D" id="1.20.1090.10">
    <property type="entry name" value="Dehydroquinate synthase-like - alpha domain"/>
    <property type="match status" value="1"/>
</dbReference>
<dbReference type="CDD" id="cd08195">
    <property type="entry name" value="DHQS"/>
    <property type="match status" value="1"/>
</dbReference>
<evidence type="ECO:0000256" key="10">
    <source>
        <dbReference type="NCBIfam" id="TIGR01357"/>
    </source>
</evidence>
<dbReference type="SUPFAM" id="SSF56796">
    <property type="entry name" value="Dehydroquinate synthase-like"/>
    <property type="match status" value="1"/>
</dbReference>
<reference evidence="13 14" key="1">
    <citation type="submission" date="2018-06" db="EMBL/GenBank/DDBJ databases">
        <title>Genomic Encyclopedia of Archaeal and Bacterial Type Strains, Phase II (KMG-II): from individual species to whole genera.</title>
        <authorList>
            <person name="Goeker M."/>
        </authorList>
    </citation>
    <scope>NUCLEOTIDE SEQUENCE [LARGE SCALE GENOMIC DNA]</scope>
    <source>
        <strain evidence="13 14">DSM 23857</strain>
    </source>
</reference>
<keyword evidence="6 9" id="KW-0520">NAD</keyword>
<accession>A0A327QAN2</accession>
<dbReference type="GO" id="GO:0003856">
    <property type="term" value="F:3-dehydroquinate synthase activity"/>
    <property type="evidence" value="ECO:0007669"/>
    <property type="project" value="UniProtKB-UniRule"/>
</dbReference>
<dbReference type="NCBIfam" id="TIGR01357">
    <property type="entry name" value="aroB"/>
    <property type="match status" value="1"/>
</dbReference>
<dbReference type="InterPro" id="IPR050071">
    <property type="entry name" value="Dehydroquinate_synthase"/>
</dbReference>